<proteinExistence type="predicted"/>
<feature type="chain" id="PRO_5042218734" evidence="1">
    <location>
        <begin position="28"/>
        <end position="120"/>
    </location>
</feature>
<keyword evidence="1" id="KW-0732">Signal</keyword>
<name>A0AAE0CV01_9ROSI</name>
<dbReference type="EMBL" id="JANJYI010000001">
    <property type="protein sequence ID" value="KAK2664540.1"/>
    <property type="molecule type" value="Genomic_DNA"/>
</dbReference>
<dbReference type="GO" id="GO:0036503">
    <property type="term" value="P:ERAD pathway"/>
    <property type="evidence" value="ECO:0007669"/>
    <property type="project" value="InterPro"/>
</dbReference>
<reference evidence="2" key="1">
    <citation type="journal article" date="2023" name="Plant J.">
        <title>Genome sequences and population genomics provide insights into the demographic history, inbreeding, and mutation load of two 'living fossil' tree species of Dipteronia.</title>
        <authorList>
            <person name="Feng Y."/>
            <person name="Comes H.P."/>
            <person name="Chen J."/>
            <person name="Zhu S."/>
            <person name="Lu R."/>
            <person name="Zhang X."/>
            <person name="Li P."/>
            <person name="Qiu J."/>
            <person name="Olsen K.M."/>
            <person name="Qiu Y."/>
        </authorList>
    </citation>
    <scope>NUCLEOTIDE SEQUENCE</scope>
    <source>
        <strain evidence="2">KIB01</strain>
    </source>
</reference>
<evidence type="ECO:0000256" key="1">
    <source>
        <dbReference type="SAM" id="SignalP"/>
    </source>
</evidence>
<comment type="caution">
    <text evidence="2">The sequence shown here is derived from an EMBL/GenBank/DDBJ whole genome shotgun (WGS) entry which is preliminary data.</text>
</comment>
<dbReference type="PANTHER" id="PTHR45084:SF1">
    <property type="entry name" value="ERAD-ASSOCIATED E3 UBIQUITIN-PROTEIN LIGASE COMPONENT HRD3A-RELATED"/>
    <property type="match status" value="1"/>
</dbReference>
<protein>
    <submittedName>
        <fullName evidence="2">Uncharacterized protein</fullName>
    </submittedName>
</protein>
<sequence>MKHRFSTQRLIPSLLIILSLYSPSLHAHRFYLIISKDDFNDAAPTSPEHEPAVFDDPMRIPDPGSWSPLFDPDMNPEAVNGSYYAAVSEMMSAVSKGDARMTAGAVAEIESAARDGDPHA</sequence>
<evidence type="ECO:0000313" key="2">
    <source>
        <dbReference type="EMBL" id="KAK2664540.1"/>
    </source>
</evidence>
<dbReference type="PANTHER" id="PTHR45084">
    <property type="entry name" value="ERAD-ASSOCIATED E3 UBIQUITIN-PROTEIN LIGASE COMPONENT HRD3A-RELATED"/>
    <property type="match status" value="1"/>
</dbReference>
<organism evidence="2 3">
    <name type="scientific">Dipteronia dyeriana</name>
    <dbReference type="NCBI Taxonomy" id="168575"/>
    <lineage>
        <taxon>Eukaryota</taxon>
        <taxon>Viridiplantae</taxon>
        <taxon>Streptophyta</taxon>
        <taxon>Embryophyta</taxon>
        <taxon>Tracheophyta</taxon>
        <taxon>Spermatophyta</taxon>
        <taxon>Magnoliopsida</taxon>
        <taxon>eudicotyledons</taxon>
        <taxon>Gunneridae</taxon>
        <taxon>Pentapetalae</taxon>
        <taxon>rosids</taxon>
        <taxon>malvids</taxon>
        <taxon>Sapindales</taxon>
        <taxon>Sapindaceae</taxon>
        <taxon>Hippocastanoideae</taxon>
        <taxon>Acereae</taxon>
        <taxon>Dipteronia</taxon>
    </lineage>
</organism>
<evidence type="ECO:0000313" key="3">
    <source>
        <dbReference type="Proteomes" id="UP001280121"/>
    </source>
</evidence>
<dbReference type="InterPro" id="IPR044623">
    <property type="entry name" value="HRD3"/>
</dbReference>
<dbReference type="Proteomes" id="UP001280121">
    <property type="component" value="Unassembled WGS sequence"/>
</dbReference>
<dbReference type="AlphaFoldDB" id="A0AAE0CV01"/>
<accession>A0AAE0CV01</accession>
<gene>
    <name evidence="2" type="ORF">Ddye_003114</name>
</gene>
<keyword evidence="3" id="KW-1185">Reference proteome</keyword>
<feature type="signal peptide" evidence="1">
    <location>
        <begin position="1"/>
        <end position="27"/>
    </location>
</feature>